<dbReference type="InterPro" id="IPR006151">
    <property type="entry name" value="Shikm_DH/Glu-tRNA_Rdtase"/>
</dbReference>
<dbReference type="EMBL" id="CP041356">
    <property type="protein sequence ID" value="QDK71093.1"/>
    <property type="molecule type" value="Genomic_DNA"/>
</dbReference>
<evidence type="ECO:0000259" key="15">
    <source>
        <dbReference type="Pfam" id="PF00745"/>
    </source>
</evidence>
<dbReference type="Gene3D" id="3.40.50.720">
    <property type="entry name" value="NAD(P)-binding Rossmann-like Domain"/>
    <property type="match status" value="1"/>
</dbReference>
<dbReference type="InterPro" id="IPR015895">
    <property type="entry name" value="4pyrrol_synth_GluRdtase_N"/>
</dbReference>
<comment type="pathway">
    <text evidence="1 9 13">Porphyrin-containing compound metabolism; protoporphyrin-IX biosynthesis; 5-aminolevulinate from L-glutamyl-tRNA(Glu): step 1/2.</text>
</comment>
<evidence type="ECO:0000259" key="17">
    <source>
        <dbReference type="Pfam" id="PF05201"/>
    </source>
</evidence>
<sequence>MHLLALSLNYKKVPIEFREKLAFAESELAAAMATLKESQSVFENVILSTCNRTEIYAVVDQKKRGEDYLKRFLASWFHLSITTFSGFLDIYQELEVANYLFRVTCGLESLIVGEEQILSQVKSSFLFAQENQATGSVLNTLFKSAITLSKKAHTETLLSRNSVSVGSAAVQLTKNIWSDLSDKKAAVIGAGQMSELSAKYIAAQKIAGLSIANRTYEKAQKLAERYHAQAVKLTELEQSLTEVDFVFSSTSSKSFILDESLIRIVQAKRGDKPLILFDLAVPRDIEPTVRSIRGVKLYDIDDLESLVKFNKSERQKAEKEVENMILKATDEFENWLSAQQVTPIIAELQEKSMQIQEKVMETIDHKLTDLSTHDRKVINKLTKSIVNQLLRDPILTVKSLTTDENSPEKLTLFKEIFKLSEDKKH</sequence>
<evidence type="ECO:0000313" key="19">
    <source>
        <dbReference type="Proteomes" id="UP000315128"/>
    </source>
</evidence>
<feature type="binding site" evidence="9 12">
    <location>
        <begin position="189"/>
        <end position="194"/>
    </location>
    <ligand>
        <name>NADP(+)</name>
        <dbReference type="ChEBI" id="CHEBI:58349"/>
    </ligand>
</feature>
<evidence type="ECO:0000256" key="14">
    <source>
        <dbReference type="SAM" id="Coils"/>
    </source>
</evidence>
<dbReference type="PROSITE" id="PS00747">
    <property type="entry name" value="GLUTR"/>
    <property type="match status" value="1"/>
</dbReference>
<accession>A0A514Z941</accession>
<evidence type="ECO:0000256" key="2">
    <source>
        <dbReference type="ARBA" id="ARBA00005916"/>
    </source>
</evidence>
<feature type="domain" description="Glutamyl-tRNA reductase N-terminal" evidence="17">
    <location>
        <begin position="7"/>
        <end position="156"/>
    </location>
</feature>
<feature type="active site" description="Nucleophile" evidence="9 10">
    <location>
        <position position="50"/>
    </location>
</feature>
<comment type="domain">
    <text evidence="9">Possesses an unusual extended V-shaped dimeric structure with each monomer consisting of three distinct domains arranged along a curved 'spinal' alpha-helix. The N-terminal catalytic domain specifically recognizes the glutamate moiety of the substrate. The second domain is the NADPH-binding domain, and the third C-terminal domain is responsible for dimerization.</text>
</comment>
<dbReference type="OrthoDB" id="110209at2"/>
<evidence type="ECO:0000256" key="8">
    <source>
        <dbReference type="ARBA" id="ARBA00068659"/>
    </source>
</evidence>
<dbReference type="FunFam" id="3.40.50.720:FF:000031">
    <property type="entry name" value="Glutamyl-tRNA reductase"/>
    <property type="match status" value="1"/>
</dbReference>
<dbReference type="GO" id="GO:0019353">
    <property type="term" value="P:protoporphyrinogen IX biosynthetic process from glutamate"/>
    <property type="evidence" value="ECO:0007669"/>
    <property type="project" value="TreeGrafter"/>
</dbReference>
<dbReference type="InterPro" id="IPR036343">
    <property type="entry name" value="GluRdtase_N_sf"/>
</dbReference>
<name>A0A514Z941_9LACT</name>
<feature type="binding site" evidence="9 11">
    <location>
        <begin position="49"/>
        <end position="52"/>
    </location>
    <ligand>
        <name>substrate</name>
    </ligand>
</feature>
<dbReference type="FunFam" id="3.30.460.30:FF:000001">
    <property type="entry name" value="Glutamyl-tRNA reductase"/>
    <property type="match status" value="1"/>
</dbReference>
<dbReference type="GO" id="GO:0008883">
    <property type="term" value="F:glutamyl-tRNA reductase activity"/>
    <property type="evidence" value="ECO:0007669"/>
    <property type="project" value="UniProtKB-UniRule"/>
</dbReference>
<reference evidence="18 19" key="1">
    <citation type="submission" date="2019-07" db="EMBL/GenBank/DDBJ databases">
        <title>Genome sequencing of KACC 19320.</title>
        <authorList>
            <person name="Heo J."/>
            <person name="Kim S.-J."/>
            <person name="Kim J.-S."/>
            <person name="Hong S.-B."/>
            <person name="Kwon S.-W."/>
        </authorList>
    </citation>
    <scope>NUCLEOTIDE SEQUENCE [LARGE SCALE GENOMIC DNA]</scope>
    <source>
        <strain evidence="18 19">KACC 19320</strain>
    </source>
</reference>
<evidence type="ECO:0000256" key="3">
    <source>
        <dbReference type="ARBA" id="ARBA00012970"/>
    </source>
</evidence>
<evidence type="ECO:0000256" key="1">
    <source>
        <dbReference type="ARBA" id="ARBA00005059"/>
    </source>
</evidence>
<dbReference type="SUPFAM" id="SSF51735">
    <property type="entry name" value="NAD(P)-binding Rossmann-fold domains"/>
    <property type="match status" value="1"/>
</dbReference>
<feature type="binding site" evidence="9 11">
    <location>
        <begin position="114"/>
        <end position="116"/>
    </location>
    <ligand>
        <name>substrate</name>
    </ligand>
</feature>
<dbReference type="InterPro" id="IPR036453">
    <property type="entry name" value="GluRdtase_dimer_dom_sf"/>
</dbReference>
<feature type="domain" description="Tetrapyrrole biosynthesis glutamyl-tRNA reductase dimerisation" evidence="15">
    <location>
        <begin position="320"/>
        <end position="419"/>
    </location>
</feature>
<keyword evidence="4 9" id="KW-0521">NADP</keyword>
<dbReference type="AlphaFoldDB" id="A0A514Z941"/>
<comment type="caution">
    <text evidence="9">Lacks conserved residue(s) required for the propagation of feature annotation.</text>
</comment>
<dbReference type="CDD" id="cd05213">
    <property type="entry name" value="NAD_bind_Glutamyl_tRNA_reduct"/>
    <property type="match status" value="1"/>
</dbReference>
<keyword evidence="19" id="KW-1185">Reference proteome</keyword>
<dbReference type="SUPFAM" id="SSF69742">
    <property type="entry name" value="Glutamyl tRNA-reductase catalytic, N-terminal domain"/>
    <property type="match status" value="1"/>
</dbReference>
<evidence type="ECO:0000256" key="13">
    <source>
        <dbReference type="RuleBase" id="RU000584"/>
    </source>
</evidence>
<keyword evidence="14" id="KW-0175">Coiled coil</keyword>
<proteinExistence type="inferred from homology"/>
<dbReference type="PANTHER" id="PTHR43013">
    <property type="entry name" value="GLUTAMYL-TRNA REDUCTASE"/>
    <property type="match status" value="1"/>
</dbReference>
<dbReference type="Pfam" id="PF00745">
    <property type="entry name" value="GlutR_dimer"/>
    <property type="match status" value="1"/>
</dbReference>
<evidence type="ECO:0000256" key="12">
    <source>
        <dbReference type="PIRSR" id="PIRSR000445-3"/>
    </source>
</evidence>
<dbReference type="NCBIfam" id="TIGR01035">
    <property type="entry name" value="hemA"/>
    <property type="match status" value="1"/>
</dbReference>
<organism evidence="18 19">
    <name type="scientific">Lactococcus protaetiae</name>
    <dbReference type="NCBI Taxonomy" id="2592653"/>
    <lineage>
        <taxon>Bacteria</taxon>
        <taxon>Bacillati</taxon>
        <taxon>Bacillota</taxon>
        <taxon>Bacilli</taxon>
        <taxon>Lactobacillales</taxon>
        <taxon>Streptococcaceae</taxon>
        <taxon>Lactococcus</taxon>
    </lineage>
</organism>
<comment type="subunit">
    <text evidence="9">Homodimer.</text>
</comment>
<dbReference type="HAMAP" id="MF_00087">
    <property type="entry name" value="Glu_tRNA_reductase"/>
    <property type="match status" value="1"/>
</dbReference>
<dbReference type="SUPFAM" id="SSF69075">
    <property type="entry name" value="Glutamyl tRNA-reductase dimerization domain"/>
    <property type="match status" value="1"/>
</dbReference>
<feature type="domain" description="Quinate/shikimate 5-dehydrogenase/glutamyl-tRNA reductase" evidence="16">
    <location>
        <begin position="172"/>
        <end position="305"/>
    </location>
</feature>
<keyword evidence="5 9" id="KW-0560">Oxidoreductase</keyword>
<dbReference type="InterPro" id="IPR036291">
    <property type="entry name" value="NAD(P)-bd_dom_sf"/>
</dbReference>
<comment type="miscellaneous">
    <text evidence="9">During catalysis, the active site Cys acts as a nucleophile attacking the alpha-carbonyl group of tRNA-bound glutamate with the formation of a thioester intermediate between enzyme and glutamate, and the concomitant release of tRNA(Glu). The thioester intermediate is finally reduced by direct hydride transfer from NADPH, to form the product GSA.</text>
</comment>
<comment type="catalytic activity">
    <reaction evidence="7 9 13">
        <text>(S)-4-amino-5-oxopentanoate + tRNA(Glu) + NADP(+) = L-glutamyl-tRNA(Glu) + NADPH + H(+)</text>
        <dbReference type="Rhea" id="RHEA:12344"/>
        <dbReference type="Rhea" id="RHEA-COMP:9663"/>
        <dbReference type="Rhea" id="RHEA-COMP:9680"/>
        <dbReference type="ChEBI" id="CHEBI:15378"/>
        <dbReference type="ChEBI" id="CHEBI:57501"/>
        <dbReference type="ChEBI" id="CHEBI:57783"/>
        <dbReference type="ChEBI" id="CHEBI:58349"/>
        <dbReference type="ChEBI" id="CHEBI:78442"/>
        <dbReference type="ChEBI" id="CHEBI:78520"/>
        <dbReference type="EC" id="1.2.1.70"/>
    </reaction>
</comment>
<dbReference type="Pfam" id="PF05201">
    <property type="entry name" value="GlutR_N"/>
    <property type="match status" value="1"/>
</dbReference>
<dbReference type="InterPro" id="IPR000343">
    <property type="entry name" value="4pyrrol_synth_GluRdtase"/>
</dbReference>
<evidence type="ECO:0000256" key="6">
    <source>
        <dbReference type="ARBA" id="ARBA00023244"/>
    </source>
</evidence>
<comment type="similarity">
    <text evidence="2 9 13">Belongs to the glutamyl-tRNA reductase family.</text>
</comment>
<dbReference type="PIRSF" id="PIRSF000445">
    <property type="entry name" value="4pyrrol_synth_GluRdtase"/>
    <property type="match status" value="1"/>
</dbReference>
<evidence type="ECO:0000256" key="7">
    <source>
        <dbReference type="ARBA" id="ARBA00047464"/>
    </source>
</evidence>
<dbReference type="KEGG" id="lack:FLP15_07930"/>
<evidence type="ECO:0000256" key="9">
    <source>
        <dbReference type="HAMAP-Rule" id="MF_00087"/>
    </source>
</evidence>
<feature type="binding site" evidence="9 11">
    <location>
        <position position="109"/>
    </location>
    <ligand>
        <name>substrate</name>
    </ligand>
</feature>
<gene>
    <name evidence="9" type="primary">hemA</name>
    <name evidence="18" type="ORF">FLP15_07930</name>
</gene>
<dbReference type="GO" id="GO:0050661">
    <property type="term" value="F:NADP binding"/>
    <property type="evidence" value="ECO:0007669"/>
    <property type="project" value="InterPro"/>
</dbReference>
<evidence type="ECO:0000259" key="16">
    <source>
        <dbReference type="Pfam" id="PF01488"/>
    </source>
</evidence>
<dbReference type="InterPro" id="IPR015896">
    <property type="entry name" value="4pyrrol_synth_GluRdtase_dimer"/>
</dbReference>
<dbReference type="EC" id="1.2.1.70" evidence="3 9"/>
<dbReference type="RefSeq" id="WP_142766659.1">
    <property type="nucleotide sequence ID" value="NZ_CP041356.1"/>
</dbReference>
<dbReference type="UniPathway" id="UPA00251">
    <property type="reaction ID" value="UER00316"/>
</dbReference>
<feature type="binding site" evidence="9 11">
    <location>
        <position position="120"/>
    </location>
    <ligand>
        <name>substrate</name>
    </ligand>
</feature>
<evidence type="ECO:0000313" key="18">
    <source>
        <dbReference type="EMBL" id="QDK71093.1"/>
    </source>
</evidence>
<protein>
    <recommendedName>
        <fullName evidence="8 9">Glutamyl-tRNA reductase</fullName>
        <shortName evidence="9">GluTR</shortName>
        <ecNumber evidence="3 9">1.2.1.70</ecNumber>
    </recommendedName>
</protein>
<comment type="function">
    <text evidence="9">Catalyzes the NADPH-dependent reduction of glutamyl-tRNA(Glu) to glutamate 1-semialdehyde (GSA).</text>
</comment>
<evidence type="ECO:0000256" key="11">
    <source>
        <dbReference type="PIRSR" id="PIRSR000445-2"/>
    </source>
</evidence>
<evidence type="ECO:0000256" key="5">
    <source>
        <dbReference type="ARBA" id="ARBA00023002"/>
    </source>
</evidence>
<evidence type="ECO:0000256" key="4">
    <source>
        <dbReference type="ARBA" id="ARBA00022857"/>
    </source>
</evidence>
<dbReference type="Proteomes" id="UP000315128">
    <property type="component" value="Chromosome"/>
</dbReference>
<feature type="coiled-coil region" evidence="14">
    <location>
        <begin position="300"/>
        <end position="327"/>
    </location>
</feature>
<dbReference type="PANTHER" id="PTHR43013:SF1">
    <property type="entry name" value="GLUTAMYL-TRNA REDUCTASE"/>
    <property type="match status" value="1"/>
</dbReference>
<dbReference type="InterPro" id="IPR018214">
    <property type="entry name" value="GluRdtase_CS"/>
</dbReference>
<dbReference type="Pfam" id="PF01488">
    <property type="entry name" value="Shikimate_DH"/>
    <property type="match status" value="1"/>
</dbReference>
<keyword evidence="6 9" id="KW-0627">Porphyrin biosynthesis</keyword>
<dbReference type="Gene3D" id="3.30.460.30">
    <property type="entry name" value="Glutamyl-tRNA reductase, N-terminal domain"/>
    <property type="match status" value="1"/>
</dbReference>
<evidence type="ECO:0000256" key="10">
    <source>
        <dbReference type="PIRSR" id="PIRSR000445-1"/>
    </source>
</evidence>